<evidence type="ECO:0000313" key="6">
    <source>
        <dbReference type="EMBL" id="NKI18451.1"/>
    </source>
</evidence>
<keyword evidence="3" id="KW-0564">Palmitate</keyword>
<reference evidence="6 7" key="1">
    <citation type="submission" date="2020-04" db="EMBL/GenBank/DDBJ databases">
        <authorList>
            <person name="Yoon J."/>
        </authorList>
    </citation>
    <scope>NUCLEOTIDE SEQUENCE [LARGE SCALE GENOMIC DNA]</scope>
    <source>
        <strain evidence="6 7">KMU-166</strain>
    </source>
</reference>
<keyword evidence="3" id="KW-1003">Cell membrane</keyword>
<dbReference type="Gene3D" id="2.40.40.10">
    <property type="entry name" value="RlpA-like domain"/>
    <property type="match status" value="1"/>
</dbReference>
<dbReference type="InterPro" id="IPR009009">
    <property type="entry name" value="RlpA-like_DPBB"/>
</dbReference>
<proteinExistence type="inferred from homology"/>
<comment type="function">
    <text evidence="3">Lytic transglycosylase with a strong preference for naked glycan strands that lack stem peptides.</text>
</comment>
<comment type="subcellular location">
    <subcellularLocation>
        <location evidence="3">Cell membrane</location>
        <topology evidence="3">Lipid-anchor</topology>
    </subcellularLocation>
</comment>
<dbReference type="PANTHER" id="PTHR34183:SF8">
    <property type="entry name" value="ENDOLYTIC PEPTIDOGLYCAN TRANSGLYCOSYLASE RLPA-RELATED"/>
    <property type="match status" value="1"/>
</dbReference>
<dbReference type="Pfam" id="PF03330">
    <property type="entry name" value="DPBB_1"/>
    <property type="match status" value="1"/>
</dbReference>
<protein>
    <recommendedName>
        <fullName evidence="3">Endolytic peptidoglycan transglycosylase RlpA</fullName>
        <ecNumber evidence="3">4.2.2.-</ecNumber>
    </recommendedName>
</protein>
<dbReference type="PANTHER" id="PTHR34183">
    <property type="entry name" value="ENDOLYTIC PEPTIDOGLYCAN TRANSGLYCOSYLASE RLPA"/>
    <property type="match status" value="1"/>
</dbReference>
<comment type="caution">
    <text evidence="6">The sequence shown here is derived from an EMBL/GenBank/DDBJ whole genome shotgun (WGS) entry which is preliminary data.</text>
</comment>
<dbReference type="HAMAP" id="MF_02071">
    <property type="entry name" value="RlpA"/>
    <property type="match status" value="1"/>
</dbReference>
<keyword evidence="1 3" id="KW-0456">Lyase</keyword>
<keyword evidence="3" id="KW-0449">Lipoprotein</keyword>
<dbReference type="NCBIfam" id="TIGR00413">
    <property type="entry name" value="rlpA"/>
    <property type="match status" value="1"/>
</dbReference>
<comment type="similarity">
    <text evidence="3 4">Belongs to the RlpA family.</text>
</comment>
<keyword evidence="2 3" id="KW-0961">Cell wall biogenesis/degradation</keyword>
<feature type="domain" description="RlpA-like protein double-psi beta-barrel" evidence="5">
    <location>
        <begin position="50"/>
        <end position="138"/>
    </location>
</feature>
<dbReference type="Proteomes" id="UP000765845">
    <property type="component" value="Unassembled WGS sequence"/>
</dbReference>
<dbReference type="PROSITE" id="PS51257">
    <property type="entry name" value="PROKAR_LIPOPROTEIN"/>
    <property type="match status" value="1"/>
</dbReference>
<dbReference type="EMBL" id="JAAWWK010000005">
    <property type="protein sequence ID" value="NKI18451.1"/>
    <property type="molecule type" value="Genomic_DNA"/>
</dbReference>
<name>A0ABX1GHS9_9GAMM</name>
<evidence type="ECO:0000256" key="1">
    <source>
        <dbReference type="ARBA" id="ARBA00023239"/>
    </source>
</evidence>
<dbReference type="SUPFAM" id="SSF50685">
    <property type="entry name" value="Barwin-like endoglucanases"/>
    <property type="match status" value="1"/>
</dbReference>
<keyword evidence="3" id="KW-0472">Membrane</keyword>
<evidence type="ECO:0000313" key="7">
    <source>
        <dbReference type="Proteomes" id="UP000765845"/>
    </source>
</evidence>
<evidence type="ECO:0000259" key="5">
    <source>
        <dbReference type="Pfam" id="PF03330"/>
    </source>
</evidence>
<keyword evidence="7" id="KW-1185">Reference proteome</keyword>
<evidence type="ECO:0000256" key="3">
    <source>
        <dbReference type="HAMAP-Rule" id="MF_02071"/>
    </source>
</evidence>
<dbReference type="InterPro" id="IPR036908">
    <property type="entry name" value="RlpA-like_sf"/>
</dbReference>
<accession>A0ABX1GHS9</accession>
<dbReference type="CDD" id="cd22268">
    <property type="entry name" value="DPBB_RlpA-like"/>
    <property type="match status" value="1"/>
</dbReference>
<dbReference type="InterPro" id="IPR012997">
    <property type="entry name" value="RplA"/>
</dbReference>
<organism evidence="6 7">
    <name type="scientific">Spongiibacter thalassae</name>
    <dbReference type="NCBI Taxonomy" id="2721624"/>
    <lineage>
        <taxon>Bacteria</taxon>
        <taxon>Pseudomonadati</taxon>
        <taxon>Pseudomonadota</taxon>
        <taxon>Gammaproteobacteria</taxon>
        <taxon>Cellvibrionales</taxon>
        <taxon>Spongiibacteraceae</taxon>
        <taxon>Spongiibacter</taxon>
    </lineage>
</organism>
<dbReference type="EC" id="4.2.2.-" evidence="3"/>
<evidence type="ECO:0000256" key="4">
    <source>
        <dbReference type="RuleBase" id="RU003495"/>
    </source>
</evidence>
<gene>
    <name evidence="3" type="primary">rlpA</name>
    <name evidence="6" type="ORF">HCU74_13630</name>
</gene>
<sequence length="143" mass="15720">MHNVSRIKPTEEKQMNTRARQLAITLSLLALAACSSTTTIENGNWAGFTETGKASYYADKYQNRKTASGEAYKHEHPTGAHRRLPFGSRVRVTNTDNGKSVVVKINDRGPFVKGRIIDLSKSAFSQIGNLSAGIVDVDIEVLR</sequence>
<evidence type="ECO:0000256" key="2">
    <source>
        <dbReference type="ARBA" id="ARBA00023316"/>
    </source>
</evidence>
<dbReference type="InterPro" id="IPR034718">
    <property type="entry name" value="RlpA"/>
</dbReference>